<evidence type="ECO:0000256" key="1">
    <source>
        <dbReference type="SAM" id="MobiDB-lite"/>
    </source>
</evidence>
<keyword evidence="3" id="KW-1185">Reference proteome</keyword>
<reference evidence="2" key="1">
    <citation type="journal article" date="2023" name="G3 (Bethesda)">
        <title>A reference genome for the long-term kleptoplast-retaining sea slug Elysia crispata morphotype clarki.</title>
        <authorList>
            <person name="Eastman K.E."/>
            <person name="Pendleton A.L."/>
            <person name="Shaikh M.A."/>
            <person name="Suttiyut T."/>
            <person name="Ogas R."/>
            <person name="Tomko P."/>
            <person name="Gavelis G."/>
            <person name="Widhalm J.R."/>
            <person name="Wisecaver J.H."/>
        </authorList>
    </citation>
    <scope>NUCLEOTIDE SEQUENCE</scope>
    <source>
        <strain evidence="2">ECLA1</strain>
    </source>
</reference>
<comment type="caution">
    <text evidence="2">The sequence shown here is derived from an EMBL/GenBank/DDBJ whole genome shotgun (WGS) entry which is preliminary data.</text>
</comment>
<feature type="compositionally biased region" description="Polar residues" evidence="1">
    <location>
        <begin position="96"/>
        <end position="110"/>
    </location>
</feature>
<feature type="region of interest" description="Disordered" evidence="1">
    <location>
        <begin position="96"/>
        <end position="116"/>
    </location>
</feature>
<gene>
    <name evidence="2" type="ORF">RRG08_050263</name>
</gene>
<dbReference type="AlphaFoldDB" id="A0AAE1E933"/>
<name>A0AAE1E933_9GAST</name>
<accession>A0AAE1E933</accession>
<protein>
    <submittedName>
        <fullName evidence="2">Uncharacterized protein</fullName>
    </submittedName>
</protein>
<sequence length="116" mass="13053">MVSRSDATYFSKPDNACLGKDTSKPRKIWSRTKKKARLVRRINLEDVLKGQVITDVRNALDVTEAIKNRLALWPKGDEIVALLMLLKSDQMCTSFHPSAVTSDPFNASRESSGRFL</sequence>
<dbReference type="EMBL" id="JAWDGP010000619">
    <property type="protein sequence ID" value="KAK3798884.1"/>
    <property type="molecule type" value="Genomic_DNA"/>
</dbReference>
<dbReference type="Proteomes" id="UP001283361">
    <property type="component" value="Unassembled WGS sequence"/>
</dbReference>
<evidence type="ECO:0000313" key="2">
    <source>
        <dbReference type="EMBL" id="KAK3798884.1"/>
    </source>
</evidence>
<organism evidence="2 3">
    <name type="scientific">Elysia crispata</name>
    <name type="common">lettuce slug</name>
    <dbReference type="NCBI Taxonomy" id="231223"/>
    <lineage>
        <taxon>Eukaryota</taxon>
        <taxon>Metazoa</taxon>
        <taxon>Spiralia</taxon>
        <taxon>Lophotrochozoa</taxon>
        <taxon>Mollusca</taxon>
        <taxon>Gastropoda</taxon>
        <taxon>Heterobranchia</taxon>
        <taxon>Euthyneura</taxon>
        <taxon>Panpulmonata</taxon>
        <taxon>Sacoglossa</taxon>
        <taxon>Placobranchoidea</taxon>
        <taxon>Plakobranchidae</taxon>
        <taxon>Elysia</taxon>
    </lineage>
</organism>
<proteinExistence type="predicted"/>
<evidence type="ECO:0000313" key="3">
    <source>
        <dbReference type="Proteomes" id="UP001283361"/>
    </source>
</evidence>